<comment type="caution">
    <text evidence="2">The sequence shown here is derived from an EMBL/GenBank/DDBJ whole genome shotgun (WGS) entry which is preliminary data.</text>
</comment>
<dbReference type="RefSeq" id="WP_160821569.1">
    <property type="nucleotide sequence ID" value="NZ_JBHSXE010000001.1"/>
</dbReference>
<feature type="chain" id="PRO_5045693096" description="Sugar ABC transporter substrate-binding protein" evidence="1">
    <location>
        <begin position="25"/>
        <end position="59"/>
    </location>
</feature>
<keyword evidence="3" id="KW-1185">Reference proteome</keyword>
<protein>
    <recommendedName>
        <fullName evidence="4">Sugar ABC transporter substrate-binding protein</fullName>
    </recommendedName>
</protein>
<organism evidence="2 3">
    <name type="scientific">Actinomadura yumaensis</name>
    <dbReference type="NCBI Taxonomy" id="111807"/>
    <lineage>
        <taxon>Bacteria</taxon>
        <taxon>Bacillati</taxon>
        <taxon>Actinomycetota</taxon>
        <taxon>Actinomycetes</taxon>
        <taxon>Streptosporangiales</taxon>
        <taxon>Thermomonosporaceae</taxon>
        <taxon>Actinomadura</taxon>
    </lineage>
</organism>
<name>A0ABW2CEI0_9ACTN</name>
<keyword evidence="1" id="KW-0732">Signal</keyword>
<evidence type="ECO:0000256" key="1">
    <source>
        <dbReference type="SAM" id="SignalP"/>
    </source>
</evidence>
<accession>A0ABW2CEI0</accession>
<feature type="signal peptide" evidence="1">
    <location>
        <begin position="1"/>
        <end position="24"/>
    </location>
</feature>
<evidence type="ECO:0008006" key="4">
    <source>
        <dbReference type="Google" id="ProtNLM"/>
    </source>
</evidence>
<evidence type="ECO:0000313" key="3">
    <source>
        <dbReference type="Proteomes" id="UP001596380"/>
    </source>
</evidence>
<dbReference type="EMBL" id="JBHSXS010000003">
    <property type="protein sequence ID" value="MFC6879595.1"/>
    <property type="molecule type" value="Genomic_DNA"/>
</dbReference>
<gene>
    <name evidence="2" type="ORF">ACFQKB_07420</name>
</gene>
<sequence length="59" mass="5890">MSLRRIIAALAVTLGLSLLSPALAVGSASAAAPVAVRTIYYDATNAQEFKAAVDEGAAA</sequence>
<proteinExistence type="predicted"/>
<evidence type="ECO:0000313" key="2">
    <source>
        <dbReference type="EMBL" id="MFC6879595.1"/>
    </source>
</evidence>
<dbReference type="Proteomes" id="UP001596380">
    <property type="component" value="Unassembled WGS sequence"/>
</dbReference>
<reference evidence="3" key="1">
    <citation type="journal article" date="2019" name="Int. J. Syst. Evol. Microbiol.">
        <title>The Global Catalogue of Microorganisms (GCM) 10K type strain sequencing project: providing services to taxonomists for standard genome sequencing and annotation.</title>
        <authorList>
            <consortium name="The Broad Institute Genomics Platform"/>
            <consortium name="The Broad Institute Genome Sequencing Center for Infectious Disease"/>
            <person name="Wu L."/>
            <person name="Ma J."/>
        </authorList>
    </citation>
    <scope>NUCLEOTIDE SEQUENCE [LARGE SCALE GENOMIC DNA]</scope>
    <source>
        <strain evidence="3">JCM 3369</strain>
    </source>
</reference>